<evidence type="ECO:0000256" key="3">
    <source>
        <dbReference type="ARBA" id="ARBA00023125"/>
    </source>
</evidence>
<dbReference type="PANTHER" id="PTHR30346:SF0">
    <property type="entry name" value="HCA OPERON TRANSCRIPTIONAL ACTIVATOR HCAR"/>
    <property type="match status" value="1"/>
</dbReference>
<keyword evidence="3" id="KW-0238">DNA-binding</keyword>
<dbReference type="EMBL" id="JBHTKR010000005">
    <property type="protein sequence ID" value="MFD1195816.1"/>
    <property type="molecule type" value="Genomic_DNA"/>
</dbReference>
<comment type="caution">
    <text evidence="6">The sequence shown here is derived from an EMBL/GenBank/DDBJ whole genome shotgun (WGS) entry which is preliminary data.</text>
</comment>
<keyword evidence="2" id="KW-0805">Transcription regulation</keyword>
<dbReference type="PROSITE" id="PS50931">
    <property type="entry name" value="HTH_LYSR"/>
    <property type="match status" value="1"/>
</dbReference>
<evidence type="ECO:0000256" key="1">
    <source>
        <dbReference type="ARBA" id="ARBA00009437"/>
    </source>
</evidence>
<accession>A0ABW3TG14</accession>
<comment type="similarity">
    <text evidence="1">Belongs to the LysR transcriptional regulatory family.</text>
</comment>
<dbReference type="PANTHER" id="PTHR30346">
    <property type="entry name" value="TRANSCRIPTIONAL DUAL REGULATOR HCAR-RELATED"/>
    <property type="match status" value="1"/>
</dbReference>
<protein>
    <submittedName>
        <fullName evidence="6">LysR family transcriptional regulator</fullName>
    </submittedName>
</protein>
<dbReference type="Gene3D" id="1.10.10.10">
    <property type="entry name" value="Winged helix-like DNA-binding domain superfamily/Winged helix DNA-binding domain"/>
    <property type="match status" value="1"/>
</dbReference>
<keyword evidence="4" id="KW-0804">Transcription</keyword>
<keyword evidence="7" id="KW-1185">Reference proteome</keyword>
<sequence length="294" mass="33459">MKQQSNQSLLFEMLRSFVTLADTLNVSRAVNELGVTRQTLRRHIELLEDARGKPLFHLEDRQYHLTEDGQDALHEARSLLARGRAWLDGQAAHRDGLFNFTLKRDDGYFYHLQQHPISRIWTHEGPILRETIKSWALSEGQIEHPAFQSVRPHALVFRYIDNYWLCAEVGERSDFAHWYGWSWARSSVGLKVDGLPGAGRFNFSAAQSYDELRAAQGLRLDHVATQMPHGPDDEMRPICFARLLLGSRFPDGSFAMISMVDRSSQIDIPGLDPGIIEAASGIETVKHEIVSRRA</sequence>
<dbReference type="InterPro" id="IPR000847">
    <property type="entry name" value="LysR_HTH_N"/>
</dbReference>
<dbReference type="Proteomes" id="UP001597151">
    <property type="component" value="Unassembled WGS sequence"/>
</dbReference>
<evidence type="ECO:0000256" key="2">
    <source>
        <dbReference type="ARBA" id="ARBA00023015"/>
    </source>
</evidence>
<evidence type="ECO:0000259" key="5">
    <source>
        <dbReference type="PROSITE" id="PS50931"/>
    </source>
</evidence>
<proteinExistence type="inferred from homology"/>
<dbReference type="SUPFAM" id="SSF46785">
    <property type="entry name" value="Winged helix' DNA-binding domain"/>
    <property type="match status" value="1"/>
</dbReference>
<dbReference type="InterPro" id="IPR036390">
    <property type="entry name" value="WH_DNA-bd_sf"/>
</dbReference>
<reference evidence="7" key="1">
    <citation type="journal article" date="2019" name="Int. J. Syst. Evol. Microbiol.">
        <title>The Global Catalogue of Microorganisms (GCM) 10K type strain sequencing project: providing services to taxonomists for standard genome sequencing and annotation.</title>
        <authorList>
            <consortium name="The Broad Institute Genomics Platform"/>
            <consortium name="The Broad Institute Genome Sequencing Center for Infectious Disease"/>
            <person name="Wu L."/>
            <person name="Ma J."/>
        </authorList>
    </citation>
    <scope>NUCLEOTIDE SEQUENCE [LARGE SCALE GENOMIC DNA]</scope>
    <source>
        <strain evidence="7">CCUG 55328</strain>
    </source>
</reference>
<evidence type="ECO:0000313" key="6">
    <source>
        <dbReference type="EMBL" id="MFD1195816.1"/>
    </source>
</evidence>
<feature type="domain" description="HTH lysR-type" evidence="5">
    <location>
        <begin position="9"/>
        <end position="66"/>
    </location>
</feature>
<organism evidence="6 7">
    <name type="scientific">Seohaeicola saemankumensis</name>
    <dbReference type="NCBI Taxonomy" id="481181"/>
    <lineage>
        <taxon>Bacteria</taxon>
        <taxon>Pseudomonadati</taxon>
        <taxon>Pseudomonadota</taxon>
        <taxon>Alphaproteobacteria</taxon>
        <taxon>Rhodobacterales</taxon>
        <taxon>Roseobacteraceae</taxon>
        <taxon>Seohaeicola</taxon>
    </lineage>
</organism>
<name>A0ABW3TG14_9RHOB</name>
<dbReference type="Pfam" id="PF00126">
    <property type="entry name" value="HTH_1"/>
    <property type="match status" value="1"/>
</dbReference>
<dbReference type="InterPro" id="IPR036388">
    <property type="entry name" value="WH-like_DNA-bd_sf"/>
</dbReference>
<evidence type="ECO:0000256" key="4">
    <source>
        <dbReference type="ARBA" id="ARBA00023163"/>
    </source>
</evidence>
<evidence type="ECO:0000313" key="7">
    <source>
        <dbReference type="Proteomes" id="UP001597151"/>
    </source>
</evidence>
<gene>
    <name evidence="6" type="ORF">ACFQ3C_14175</name>
</gene>